<proteinExistence type="predicted"/>
<dbReference type="Proteomes" id="UP000003558">
    <property type="component" value="Unassembled WGS sequence"/>
</dbReference>
<sequence>MNGSTVNQAGIAVPAAKPNQAHAVVLRARRNRSWLPAVCARPVATRATIPAPPADAAALPAIAQPAAAVHPAAVAAAAAAHVAPPATAAAAPAPHGFPVPTPILRS</sequence>
<dbReference type="AlphaFoldDB" id="F9VZD9"/>
<name>F9VZD9_9ACTN</name>
<dbReference type="RefSeq" id="WP_006360071.1">
    <property type="nucleotide sequence ID" value="NZ_BACI01000097.1"/>
</dbReference>
<dbReference type="eggNOG" id="ENOG5031W84">
    <property type="taxonomic scope" value="Bacteria"/>
</dbReference>
<dbReference type="GeneID" id="80260751"/>
<dbReference type="STRING" id="1027371.GOALK_097_00030"/>
<gene>
    <name evidence="2" type="ORF">GOALK_097_00030</name>
</gene>
<dbReference type="EMBL" id="BACI01000097">
    <property type="protein sequence ID" value="GAA13978.1"/>
    <property type="molecule type" value="Genomic_DNA"/>
</dbReference>
<evidence type="ECO:0000256" key="1">
    <source>
        <dbReference type="SAM" id="MobiDB-lite"/>
    </source>
</evidence>
<feature type="compositionally biased region" description="Pro residues" evidence="1">
    <location>
        <begin position="95"/>
        <end position="106"/>
    </location>
</feature>
<protein>
    <submittedName>
        <fullName evidence="2">Uncharacterized protein</fullName>
    </submittedName>
</protein>
<evidence type="ECO:0000313" key="2">
    <source>
        <dbReference type="EMBL" id="GAA13978.1"/>
    </source>
</evidence>
<evidence type="ECO:0000313" key="3">
    <source>
        <dbReference type="Proteomes" id="UP000003558"/>
    </source>
</evidence>
<reference evidence="2 3" key="1">
    <citation type="submission" date="2011-05" db="EMBL/GenBank/DDBJ databases">
        <title>Whole genome shotgun sequence of Gordonia alkanivorans NBRC 16433.</title>
        <authorList>
            <person name="Hosoyama A."/>
            <person name="Nakamura S."/>
            <person name="Takarada H."/>
            <person name="Tsuchikane K."/>
            <person name="Yamazaki S."/>
            <person name="Fujita N."/>
        </authorList>
    </citation>
    <scope>NUCLEOTIDE SEQUENCE [LARGE SCALE GENOMIC DNA]</scope>
    <source>
        <strain evidence="2 3">NBRC 16433</strain>
    </source>
</reference>
<accession>F9VZD9</accession>
<comment type="caution">
    <text evidence="2">The sequence shown here is derived from an EMBL/GenBank/DDBJ whole genome shotgun (WGS) entry which is preliminary data.</text>
</comment>
<feature type="region of interest" description="Disordered" evidence="1">
    <location>
        <begin position="87"/>
        <end position="106"/>
    </location>
</feature>
<organism evidence="2 3">
    <name type="scientific">Gordonia alkanivorans NBRC 16433</name>
    <dbReference type="NCBI Taxonomy" id="1027371"/>
    <lineage>
        <taxon>Bacteria</taxon>
        <taxon>Bacillati</taxon>
        <taxon>Actinomycetota</taxon>
        <taxon>Actinomycetes</taxon>
        <taxon>Mycobacteriales</taxon>
        <taxon>Gordoniaceae</taxon>
        <taxon>Gordonia</taxon>
    </lineage>
</organism>